<dbReference type="InterPro" id="IPR036237">
    <property type="entry name" value="Xyl_isomerase-like_sf"/>
</dbReference>
<gene>
    <name evidence="2" type="ORF">DRJ26_05585</name>
</gene>
<feature type="domain" description="Xylose isomerase-like TIM barrel" evidence="1">
    <location>
        <begin position="22"/>
        <end position="254"/>
    </location>
</feature>
<comment type="caution">
    <text evidence="2">The sequence shown here is derived from an EMBL/GenBank/DDBJ whole genome shotgun (WGS) entry which is preliminary data.</text>
</comment>
<dbReference type="SUPFAM" id="SSF51658">
    <property type="entry name" value="Xylose isomerase-like"/>
    <property type="match status" value="1"/>
</dbReference>
<evidence type="ECO:0000313" key="2">
    <source>
        <dbReference type="EMBL" id="RLE51619.1"/>
    </source>
</evidence>
<organism evidence="2 3">
    <name type="scientific">Thermoproteota archaeon</name>
    <dbReference type="NCBI Taxonomy" id="2056631"/>
    <lineage>
        <taxon>Archaea</taxon>
        <taxon>Thermoproteota</taxon>
    </lineage>
</organism>
<sequence>MLKIGAMNNPYNDIISEIEFIGKAKFDYIDLTAEKPEASPEVIAKRRREIMEALSTFNLEVVGHTPWYLELGHPYESVRRAFLKEALKIIDILGSIEIKKATIHPIPAMLGVYKVKKYRRKMLEWMIQSIKEISKRASDYDMIIVIENLDGGKILSLENYEEIITKANCYFHLDVGHANLNLQRNMAVEFINHFGAKGLLKHVHVSDNVGGTMRGGWDLHLPIGAGKINWKEIFKALRKVGYDDTITVEVFSPDRDYLIMSKEKVKKLWEEANINMEKT</sequence>
<dbReference type="Proteomes" id="UP000269499">
    <property type="component" value="Unassembled WGS sequence"/>
</dbReference>
<dbReference type="InterPro" id="IPR050312">
    <property type="entry name" value="IolE/XylAMocC-like"/>
</dbReference>
<accession>A0A497EWY4</accession>
<reference evidence="2 3" key="1">
    <citation type="submission" date="2018-06" db="EMBL/GenBank/DDBJ databases">
        <title>Extensive metabolic versatility and redundancy in microbially diverse, dynamic hydrothermal sediments.</title>
        <authorList>
            <person name="Dombrowski N."/>
            <person name="Teske A."/>
            <person name="Baker B.J."/>
        </authorList>
    </citation>
    <scope>NUCLEOTIDE SEQUENCE [LARGE SCALE GENOMIC DNA]</scope>
    <source>
        <strain evidence="2">B20_G2</strain>
    </source>
</reference>
<dbReference type="PANTHER" id="PTHR12110:SF21">
    <property type="entry name" value="XYLOSE ISOMERASE-LIKE TIM BARREL DOMAIN-CONTAINING PROTEIN"/>
    <property type="match status" value="1"/>
</dbReference>
<dbReference type="PANTHER" id="PTHR12110">
    <property type="entry name" value="HYDROXYPYRUVATE ISOMERASE"/>
    <property type="match status" value="1"/>
</dbReference>
<dbReference type="EMBL" id="QMRA01000161">
    <property type="protein sequence ID" value="RLE51619.1"/>
    <property type="molecule type" value="Genomic_DNA"/>
</dbReference>
<evidence type="ECO:0000313" key="3">
    <source>
        <dbReference type="Proteomes" id="UP000269499"/>
    </source>
</evidence>
<name>A0A497EWY4_9CREN</name>
<dbReference type="InterPro" id="IPR013022">
    <property type="entry name" value="Xyl_isomerase-like_TIM-brl"/>
</dbReference>
<evidence type="ECO:0000259" key="1">
    <source>
        <dbReference type="Pfam" id="PF01261"/>
    </source>
</evidence>
<proteinExistence type="predicted"/>
<dbReference type="Gene3D" id="3.20.20.150">
    <property type="entry name" value="Divalent-metal-dependent TIM barrel enzymes"/>
    <property type="match status" value="1"/>
</dbReference>
<protein>
    <recommendedName>
        <fullName evidence="1">Xylose isomerase-like TIM barrel domain-containing protein</fullName>
    </recommendedName>
</protein>
<dbReference type="AlphaFoldDB" id="A0A497EWY4"/>
<dbReference type="Pfam" id="PF01261">
    <property type="entry name" value="AP_endonuc_2"/>
    <property type="match status" value="1"/>
</dbReference>